<accession>A0A317Z4A1</accession>
<evidence type="ECO:0000313" key="2">
    <source>
        <dbReference type="Proteomes" id="UP000246351"/>
    </source>
</evidence>
<comment type="caution">
    <text evidence="1">The sequence shown here is derived from an EMBL/GenBank/DDBJ whole genome shotgun (WGS) entry which is preliminary data.</text>
</comment>
<proteinExistence type="predicted"/>
<protein>
    <submittedName>
        <fullName evidence="1">DUF3310 domain-containing protein</fullName>
    </submittedName>
</protein>
<name>A0A317Z4A1_STAPS</name>
<evidence type="ECO:0000313" key="1">
    <source>
        <dbReference type="EMBL" id="PWZ94453.1"/>
    </source>
</evidence>
<reference evidence="1 2" key="1">
    <citation type="journal article" date="2018" name="Vet. Microbiol.">
        <title>Clonal diversity and geographic distribution of methicillin-resistant Staphylococcus pseudintermedius from Australian animals: Discovery of novel sequence types.</title>
        <authorList>
            <person name="Worthing K.A."/>
            <person name="Abraham S."/>
            <person name="Coombs G.W."/>
            <person name="Pang S."/>
            <person name="Saputra S."/>
            <person name="Jordan D."/>
            <person name="Trott D.J."/>
            <person name="Norris J.M."/>
        </authorList>
    </citation>
    <scope>NUCLEOTIDE SEQUENCE [LARGE SCALE GENOMIC DNA]</scope>
    <source>
        <strain evidence="1 2">ST71 3</strain>
    </source>
</reference>
<dbReference type="Proteomes" id="UP000246351">
    <property type="component" value="Unassembled WGS sequence"/>
</dbReference>
<organism evidence="1 2">
    <name type="scientific">Staphylococcus pseudintermedius</name>
    <dbReference type="NCBI Taxonomy" id="283734"/>
    <lineage>
        <taxon>Bacteria</taxon>
        <taxon>Bacillati</taxon>
        <taxon>Bacillota</taxon>
        <taxon>Bacilli</taxon>
        <taxon>Bacillales</taxon>
        <taxon>Staphylococcaceae</taxon>
        <taxon>Staphylococcus</taxon>
        <taxon>Staphylococcus intermedius group</taxon>
    </lineage>
</organism>
<sequence>MDVNNGEATTDFVNHPQHYTYGDVEVIDYIEQVIQDYPPAIAFSIGNAIKYISRANRKAGKEDLEKARWYLKRAYDKWEEAANEYKR</sequence>
<gene>
    <name evidence="1" type="ORF">DD924_17420</name>
</gene>
<dbReference type="EMBL" id="QEIV01002033">
    <property type="protein sequence ID" value="PWZ94453.1"/>
    <property type="molecule type" value="Genomic_DNA"/>
</dbReference>
<dbReference type="AlphaFoldDB" id="A0A317Z4A1"/>
<dbReference type="InterPro" id="IPR021739">
    <property type="entry name" value="SaV-like"/>
</dbReference>
<dbReference type="Pfam" id="PF11753">
    <property type="entry name" value="DUF3310"/>
    <property type="match status" value="1"/>
</dbReference>